<feature type="compositionally biased region" description="Polar residues" evidence="1">
    <location>
        <begin position="184"/>
        <end position="195"/>
    </location>
</feature>
<dbReference type="PANTHER" id="PTHR21717:SF67">
    <property type="entry name" value="TELOMERE REPEAT-BINDING PROTEIN 4-LIKE"/>
    <property type="match status" value="1"/>
</dbReference>
<gene>
    <name evidence="2" type="ORF">HAX54_039224</name>
</gene>
<name>A0ABS8VMA7_DATST</name>
<accession>A0ABS8VMA7</accession>
<reference evidence="2 3" key="1">
    <citation type="journal article" date="2021" name="BMC Genomics">
        <title>Datura genome reveals duplications of psychoactive alkaloid biosynthetic genes and high mutation rate following tissue culture.</title>
        <authorList>
            <person name="Rajewski A."/>
            <person name="Carter-House D."/>
            <person name="Stajich J."/>
            <person name="Litt A."/>
        </authorList>
    </citation>
    <scope>NUCLEOTIDE SEQUENCE [LARGE SCALE GENOMIC DNA]</scope>
    <source>
        <strain evidence="2">AR-01</strain>
    </source>
</reference>
<dbReference type="EMBL" id="JACEIK010005419">
    <property type="protein sequence ID" value="MCE0481452.1"/>
    <property type="molecule type" value="Genomic_DNA"/>
</dbReference>
<dbReference type="Proteomes" id="UP000823775">
    <property type="component" value="Unassembled WGS sequence"/>
</dbReference>
<dbReference type="PANTHER" id="PTHR21717">
    <property type="entry name" value="TELOMERIC REPEAT BINDING PROTEIN"/>
    <property type="match status" value="1"/>
</dbReference>
<protein>
    <submittedName>
        <fullName evidence="2">Uncharacterized protein</fullName>
    </submittedName>
</protein>
<comment type="caution">
    <text evidence="2">The sequence shown here is derived from an EMBL/GenBank/DDBJ whole genome shotgun (WGS) entry which is preliminary data.</text>
</comment>
<organism evidence="2 3">
    <name type="scientific">Datura stramonium</name>
    <name type="common">Jimsonweed</name>
    <name type="synonym">Common thornapple</name>
    <dbReference type="NCBI Taxonomy" id="4076"/>
    <lineage>
        <taxon>Eukaryota</taxon>
        <taxon>Viridiplantae</taxon>
        <taxon>Streptophyta</taxon>
        <taxon>Embryophyta</taxon>
        <taxon>Tracheophyta</taxon>
        <taxon>Spermatophyta</taxon>
        <taxon>Magnoliopsida</taxon>
        <taxon>eudicotyledons</taxon>
        <taxon>Gunneridae</taxon>
        <taxon>Pentapetalae</taxon>
        <taxon>asterids</taxon>
        <taxon>lamiids</taxon>
        <taxon>Solanales</taxon>
        <taxon>Solanaceae</taxon>
        <taxon>Solanoideae</taxon>
        <taxon>Datureae</taxon>
        <taxon>Datura</taxon>
    </lineage>
</organism>
<keyword evidence="3" id="KW-1185">Reference proteome</keyword>
<evidence type="ECO:0000256" key="1">
    <source>
        <dbReference type="SAM" id="MobiDB-lite"/>
    </source>
</evidence>
<feature type="region of interest" description="Disordered" evidence="1">
    <location>
        <begin position="184"/>
        <end position="222"/>
    </location>
</feature>
<evidence type="ECO:0000313" key="2">
    <source>
        <dbReference type="EMBL" id="MCE0481452.1"/>
    </source>
</evidence>
<evidence type="ECO:0000313" key="3">
    <source>
        <dbReference type="Proteomes" id="UP000823775"/>
    </source>
</evidence>
<sequence length="243" mass="27794">MLPEVCRQRREAVCSGYQFPVIPKAPRSVRVSTQKQLGDDSKQTEDLTVANSCSVKGPIEKHVNNNSTVNSDSSVQLPWYRAVPRPSFGKQRNNVNLGIRDDDENSFGSYRHRTNIRAFRQTSHIGYRRMRKMLTSRHWKVAPQLKDWNVSMLHPFTETGKEYVHWKDADLKFLQREGTCHYDQQASSKSISNSPEKGIKRDIISPRGAGASASVRNHQKKDPNVKFSIKSFKVPELSLRSLK</sequence>
<dbReference type="InterPro" id="IPR031105">
    <property type="entry name" value="TRP_plant"/>
</dbReference>
<proteinExistence type="predicted"/>